<evidence type="ECO:0000313" key="2">
    <source>
        <dbReference type="Proteomes" id="UP000662703"/>
    </source>
</evidence>
<gene>
    <name evidence="1" type="ORF">Y5W_03324</name>
</gene>
<reference evidence="1 2" key="1">
    <citation type="submission" date="2012-09" db="EMBL/GenBank/DDBJ databases">
        <title>Genome Sequence of alkane-degrading Bacterium Alcanivorax sp. 521-1.</title>
        <authorList>
            <person name="Lai Q."/>
            <person name="Shao Z."/>
        </authorList>
    </citation>
    <scope>NUCLEOTIDE SEQUENCE [LARGE SCALE GENOMIC DNA]</scope>
    <source>
        <strain evidence="1 2">521-1</strain>
    </source>
</reference>
<dbReference type="Proteomes" id="UP000662703">
    <property type="component" value="Unassembled WGS sequence"/>
</dbReference>
<evidence type="ECO:0008006" key="3">
    <source>
        <dbReference type="Google" id="ProtNLM"/>
    </source>
</evidence>
<sequence>MLHGDSPIRFEVAMPLTFRLFPATLLTTLFTTTVAGCAGADAPLIPREDDGLTATPLVEGLAHPWSLAFLPDGE</sequence>
<organism evidence="1 2">
    <name type="scientific">Alloalcanivorax profundimaris</name>
    <dbReference type="NCBI Taxonomy" id="2735259"/>
    <lineage>
        <taxon>Bacteria</taxon>
        <taxon>Pseudomonadati</taxon>
        <taxon>Pseudomonadota</taxon>
        <taxon>Gammaproteobacteria</taxon>
        <taxon>Oceanospirillales</taxon>
        <taxon>Alcanivoracaceae</taxon>
        <taxon>Alloalcanivorax</taxon>
    </lineage>
</organism>
<name>A0ABS0AXL8_9GAMM</name>
<dbReference type="EMBL" id="ARXX01000071">
    <property type="protein sequence ID" value="MBF5058030.1"/>
    <property type="molecule type" value="Genomic_DNA"/>
</dbReference>
<proteinExistence type="predicted"/>
<comment type="caution">
    <text evidence="1">The sequence shown here is derived from an EMBL/GenBank/DDBJ whole genome shotgun (WGS) entry which is preliminary data.</text>
</comment>
<protein>
    <recommendedName>
        <fullName evidence="3">PQQ-dependent sugar dehydrogenase</fullName>
    </recommendedName>
</protein>
<evidence type="ECO:0000313" key="1">
    <source>
        <dbReference type="EMBL" id="MBF5058030.1"/>
    </source>
</evidence>
<accession>A0ABS0AXL8</accession>
<keyword evidence="2" id="KW-1185">Reference proteome</keyword>